<organism evidence="2 3">
    <name type="scientific">Methanobacterium alkalithermotolerans</name>
    <dbReference type="NCBI Taxonomy" id="2731220"/>
    <lineage>
        <taxon>Archaea</taxon>
        <taxon>Methanobacteriati</taxon>
        <taxon>Methanobacteriota</taxon>
        <taxon>Methanomada group</taxon>
        <taxon>Methanobacteria</taxon>
        <taxon>Methanobacteriales</taxon>
        <taxon>Methanobacteriaceae</taxon>
        <taxon>Methanobacterium</taxon>
    </lineage>
</organism>
<feature type="transmembrane region" description="Helical" evidence="1">
    <location>
        <begin position="42"/>
        <end position="61"/>
    </location>
</feature>
<dbReference type="GeneID" id="64819838"/>
<proteinExistence type="predicted"/>
<dbReference type="Proteomes" id="UP000681041">
    <property type="component" value="Chromosome"/>
</dbReference>
<dbReference type="OrthoDB" id="53264at2157"/>
<dbReference type="PIRSF" id="PIRSF004990">
    <property type="entry name" value="UCP004990"/>
    <property type="match status" value="1"/>
</dbReference>
<dbReference type="Pfam" id="PF09889">
    <property type="entry name" value="DUF2116"/>
    <property type="match status" value="1"/>
</dbReference>
<keyword evidence="1" id="KW-1133">Transmembrane helix</keyword>
<dbReference type="EMBL" id="CP058560">
    <property type="protein sequence ID" value="QUH22936.1"/>
    <property type="molecule type" value="Genomic_DNA"/>
</dbReference>
<reference evidence="2" key="1">
    <citation type="submission" date="2020-07" db="EMBL/GenBank/DDBJ databases">
        <title>Methanobacterium. sp. MethCan genome.</title>
        <authorList>
            <person name="Postec A."/>
            <person name="Quemeneur M."/>
        </authorList>
    </citation>
    <scope>NUCLEOTIDE SEQUENCE</scope>
    <source>
        <strain evidence="2">MethCAN</strain>
    </source>
</reference>
<keyword evidence="3" id="KW-1185">Reference proteome</keyword>
<evidence type="ECO:0000313" key="2">
    <source>
        <dbReference type="EMBL" id="QUH22936.1"/>
    </source>
</evidence>
<sequence length="62" mass="7303">MTKPHRHCAVCGTPIPLEERTCSDKCQNTLAESRNKVRKTRMIVYAIFGVFIILWLFYVLFR</sequence>
<protein>
    <submittedName>
        <fullName evidence="2">DUF2116 family Zn-ribbon domain-containing protein</fullName>
    </submittedName>
</protein>
<evidence type="ECO:0000256" key="1">
    <source>
        <dbReference type="SAM" id="Phobius"/>
    </source>
</evidence>
<dbReference type="KEGG" id="meme:HYG87_03695"/>
<evidence type="ECO:0000313" key="3">
    <source>
        <dbReference type="Proteomes" id="UP000681041"/>
    </source>
</evidence>
<keyword evidence="1" id="KW-0472">Membrane</keyword>
<name>A0A8T8K354_9EURY</name>
<gene>
    <name evidence="2" type="ORF">HYG87_03695</name>
</gene>
<dbReference type="AlphaFoldDB" id="A0A8T8K354"/>
<keyword evidence="1" id="KW-0812">Transmembrane</keyword>
<dbReference type="RefSeq" id="WP_211533882.1">
    <property type="nucleotide sequence ID" value="NZ_CP058560.1"/>
</dbReference>
<accession>A0A8T8K354</accession>
<dbReference type="InterPro" id="IPR019216">
    <property type="entry name" value="DUF2116_treble_clef"/>
</dbReference>